<keyword evidence="6" id="KW-1185">Reference proteome</keyword>
<evidence type="ECO:0000259" key="4">
    <source>
        <dbReference type="Pfam" id="PF04536"/>
    </source>
</evidence>
<keyword evidence="2" id="KW-1133">Transmembrane helix</keyword>
<feature type="signal peptide" evidence="3">
    <location>
        <begin position="1"/>
        <end position="26"/>
    </location>
</feature>
<feature type="chain" id="PRO_5017212825" description="TPM domain-containing protein" evidence="3">
    <location>
        <begin position="27"/>
        <end position="262"/>
    </location>
</feature>
<feature type="domain" description="TPM" evidence="4">
    <location>
        <begin position="34"/>
        <end position="148"/>
    </location>
</feature>
<evidence type="ECO:0000256" key="1">
    <source>
        <dbReference type="SAM" id="MobiDB-lite"/>
    </source>
</evidence>
<feature type="transmembrane region" description="Helical" evidence="2">
    <location>
        <begin position="179"/>
        <end position="200"/>
    </location>
</feature>
<organism evidence="5 6">
    <name type="scientific">Lactococcus allomyrinae</name>
    <dbReference type="NCBI Taxonomy" id="2419773"/>
    <lineage>
        <taxon>Bacteria</taxon>
        <taxon>Bacillati</taxon>
        <taxon>Bacillota</taxon>
        <taxon>Bacilli</taxon>
        <taxon>Lactobacillales</taxon>
        <taxon>Streptococcaceae</taxon>
        <taxon>Lactococcus</taxon>
    </lineage>
</organism>
<dbReference type="Proteomes" id="UP000269374">
    <property type="component" value="Chromosome"/>
</dbReference>
<dbReference type="InterPro" id="IPR007621">
    <property type="entry name" value="TPM_dom"/>
</dbReference>
<name>A0A387BNQ7_9LACT</name>
<dbReference type="KEGG" id="lact:D7I46_03060"/>
<evidence type="ECO:0000313" key="6">
    <source>
        <dbReference type="Proteomes" id="UP000269374"/>
    </source>
</evidence>
<reference evidence="5 6" key="1">
    <citation type="submission" date="2018-09" db="EMBL/GenBank/DDBJ databases">
        <title>Genome sequencing of strain 1JSPR-7.</title>
        <authorList>
            <person name="Heo J."/>
            <person name="Kim S.-J."/>
            <person name="Kwon S.-W."/>
        </authorList>
    </citation>
    <scope>NUCLEOTIDE SEQUENCE [LARGE SCALE GENOMIC DNA]</scope>
    <source>
        <strain evidence="5 6">1JSPR-7</strain>
    </source>
</reference>
<sequence>MRKKSTLFVLSFLTLFFIFFAQQATAQTFPSNIEDSAQILGDSVSTLSQKAQEVAQKTRAGVFVVTTENDISAGDYARTYLADKVGSGNNGVVLVINMNLRKVYIWATGNMKYYLPSSRINATLDVVQPALSDNDNIGAVSVFFDKVEHYYQAGIPTSRKYTVNPETGVITFHRSFQPLNILIAVIVAFIVGGSFVWTIYRRYQMKGSHSIWRYDYGTNGNLELNEQQDVLVNTFITTRRIPRPSSNSGGSSGGGSGGGRSF</sequence>
<evidence type="ECO:0000256" key="2">
    <source>
        <dbReference type="SAM" id="Phobius"/>
    </source>
</evidence>
<accession>A0A387BNQ7</accession>
<proteinExistence type="predicted"/>
<keyword evidence="2" id="KW-0472">Membrane</keyword>
<dbReference type="Gene3D" id="3.10.310.50">
    <property type="match status" value="1"/>
</dbReference>
<gene>
    <name evidence="5" type="ORF">D7I46_03060</name>
</gene>
<keyword evidence="3" id="KW-0732">Signal</keyword>
<protein>
    <recommendedName>
        <fullName evidence="4">TPM domain-containing protein</fullName>
    </recommendedName>
</protein>
<evidence type="ECO:0000256" key="3">
    <source>
        <dbReference type="SAM" id="SignalP"/>
    </source>
</evidence>
<evidence type="ECO:0000313" key="5">
    <source>
        <dbReference type="EMBL" id="AYG00151.1"/>
    </source>
</evidence>
<feature type="region of interest" description="Disordered" evidence="1">
    <location>
        <begin position="240"/>
        <end position="262"/>
    </location>
</feature>
<dbReference type="AlphaFoldDB" id="A0A387BNQ7"/>
<dbReference type="RefSeq" id="WP_120771539.1">
    <property type="nucleotide sequence ID" value="NZ_CP032627.1"/>
</dbReference>
<feature type="compositionally biased region" description="Gly residues" evidence="1">
    <location>
        <begin position="250"/>
        <end position="262"/>
    </location>
</feature>
<dbReference type="EMBL" id="CP032627">
    <property type="protein sequence ID" value="AYG00151.1"/>
    <property type="molecule type" value="Genomic_DNA"/>
</dbReference>
<dbReference type="OrthoDB" id="9806054at2"/>
<keyword evidence="2" id="KW-0812">Transmembrane</keyword>
<dbReference type="Pfam" id="PF04536">
    <property type="entry name" value="TPM_phosphatase"/>
    <property type="match status" value="1"/>
</dbReference>